<dbReference type="SMART" id="SM00487">
    <property type="entry name" value="DEXDc"/>
    <property type="match status" value="1"/>
</dbReference>
<feature type="region of interest" description="Disordered" evidence="5">
    <location>
        <begin position="1053"/>
        <end position="1188"/>
    </location>
</feature>
<feature type="compositionally biased region" description="Polar residues" evidence="5">
    <location>
        <begin position="1372"/>
        <end position="1388"/>
    </location>
</feature>
<protein>
    <recommendedName>
        <fullName evidence="6">Helicase C-terminal domain-containing protein</fullName>
    </recommendedName>
</protein>
<evidence type="ECO:0000256" key="1">
    <source>
        <dbReference type="ARBA" id="ARBA00022741"/>
    </source>
</evidence>
<dbReference type="InterPro" id="IPR014001">
    <property type="entry name" value="Helicase_ATP-bd"/>
</dbReference>
<feature type="compositionally biased region" description="Low complexity" evidence="5">
    <location>
        <begin position="1100"/>
        <end position="1119"/>
    </location>
</feature>
<feature type="region of interest" description="Disordered" evidence="5">
    <location>
        <begin position="1316"/>
        <end position="1454"/>
    </location>
</feature>
<feature type="region of interest" description="Disordered" evidence="5">
    <location>
        <begin position="1261"/>
        <end position="1293"/>
    </location>
</feature>
<dbReference type="EMBL" id="JASBNA010000008">
    <property type="protein sequence ID" value="KAK7689705.1"/>
    <property type="molecule type" value="Genomic_DNA"/>
</dbReference>
<feature type="compositionally biased region" description="Basic residues" evidence="5">
    <location>
        <begin position="1131"/>
        <end position="1146"/>
    </location>
</feature>
<evidence type="ECO:0000256" key="2">
    <source>
        <dbReference type="ARBA" id="ARBA00022801"/>
    </source>
</evidence>
<feature type="domain" description="Helicase C-terminal" evidence="6">
    <location>
        <begin position="881"/>
        <end position="1030"/>
    </location>
</feature>
<evidence type="ECO:0000313" key="8">
    <source>
        <dbReference type="Proteomes" id="UP001385951"/>
    </source>
</evidence>
<comment type="caution">
    <text evidence="7">The sequence shown here is derived from an EMBL/GenBank/DDBJ whole genome shotgun (WGS) entry which is preliminary data.</text>
</comment>
<feature type="compositionally biased region" description="Basic and acidic residues" evidence="5">
    <location>
        <begin position="1410"/>
        <end position="1423"/>
    </location>
</feature>
<feature type="compositionally biased region" description="Basic residues" evidence="5">
    <location>
        <begin position="1067"/>
        <end position="1077"/>
    </location>
</feature>
<feature type="compositionally biased region" description="Basic and acidic residues" evidence="5">
    <location>
        <begin position="1341"/>
        <end position="1358"/>
    </location>
</feature>
<dbReference type="Gene3D" id="3.40.50.10810">
    <property type="entry name" value="Tandem AAA-ATPase domain"/>
    <property type="match status" value="1"/>
</dbReference>
<feature type="compositionally biased region" description="Low complexity" evidence="5">
    <location>
        <begin position="1147"/>
        <end position="1160"/>
    </location>
</feature>
<dbReference type="Pfam" id="PF00271">
    <property type="entry name" value="Helicase_C"/>
    <property type="match status" value="1"/>
</dbReference>
<keyword evidence="1" id="KW-0547">Nucleotide-binding</keyword>
<dbReference type="GO" id="GO:0008094">
    <property type="term" value="F:ATP-dependent activity, acting on DNA"/>
    <property type="evidence" value="ECO:0007669"/>
    <property type="project" value="TreeGrafter"/>
</dbReference>
<dbReference type="GO" id="GO:0005524">
    <property type="term" value="F:ATP binding"/>
    <property type="evidence" value="ECO:0007669"/>
    <property type="project" value="UniProtKB-KW"/>
</dbReference>
<organism evidence="7 8">
    <name type="scientific">Cerrena zonata</name>
    <dbReference type="NCBI Taxonomy" id="2478898"/>
    <lineage>
        <taxon>Eukaryota</taxon>
        <taxon>Fungi</taxon>
        <taxon>Dikarya</taxon>
        <taxon>Basidiomycota</taxon>
        <taxon>Agaricomycotina</taxon>
        <taxon>Agaricomycetes</taxon>
        <taxon>Polyporales</taxon>
        <taxon>Cerrenaceae</taxon>
        <taxon>Cerrena</taxon>
    </lineage>
</organism>
<dbReference type="InterPro" id="IPR027417">
    <property type="entry name" value="P-loop_NTPase"/>
</dbReference>
<dbReference type="GO" id="GO:0006281">
    <property type="term" value="P:DNA repair"/>
    <property type="evidence" value="ECO:0007669"/>
    <property type="project" value="TreeGrafter"/>
</dbReference>
<evidence type="ECO:0000256" key="4">
    <source>
        <dbReference type="ARBA" id="ARBA00022840"/>
    </source>
</evidence>
<dbReference type="SMART" id="SM00490">
    <property type="entry name" value="HELICc"/>
    <property type="match status" value="1"/>
</dbReference>
<dbReference type="Gene3D" id="3.40.50.300">
    <property type="entry name" value="P-loop containing nucleotide triphosphate hydrolases"/>
    <property type="match status" value="1"/>
</dbReference>
<feature type="compositionally biased region" description="Polar residues" evidence="5">
    <location>
        <begin position="1120"/>
        <end position="1130"/>
    </location>
</feature>
<dbReference type="GO" id="GO:0004386">
    <property type="term" value="F:helicase activity"/>
    <property type="evidence" value="ECO:0007669"/>
    <property type="project" value="UniProtKB-KW"/>
</dbReference>
<dbReference type="GO" id="GO:0016787">
    <property type="term" value="F:hydrolase activity"/>
    <property type="evidence" value="ECO:0007669"/>
    <property type="project" value="UniProtKB-KW"/>
</dbReference>
<evidence type="ECO:0000256" key="3">
    <source>
        <dbReference type="ARBA" id="ARBA00022806"/>
    </source>
</evidence>
<gene>
    <name evidence="7" type="ORF">QCA50_007500</name>
</gene>
<dbReference type="InterPro" id="IPR000330">
    <property type="entry name" value="SNF2_N"/>
</dbReference>
<accession>A0AAW0GEZ3</accession>
<dbReference type="InterPro" id="IPR050628">
    <property type="entry name" value="SNF2_RAD54_helicase_TF"/>
</dbReference>
<keyword evidence="2" id="KW-0378">Hydrolase</keyword>
<sequence length="1454" mass="161959">MPTFSYGSSLLNITAEFRQRTVSVNTPVDPNAPWSWPTWQKRTGFAEPPWEAVPPTQKHPFGWTERECSLVKCYVDSFCKIRTRSERLEFSRAKGDNTAEGRKLYNQAINLSFNGKWKLVDAMHRCFRDSKKTFESILADHGSHNLPEIFEEDLGEVKDLIVDSIFGESSKKPGSSKSTPKVRKAIDYWVSNLWHAMTSKYRRDGVNMDKLAIEVAETLHKFETTDRNMATLRLFLQKSGRLMQYYRQFGDIESQAQIHEYRDKLTDIRLALSIDMQGKTIHKISPALRQSLMLLSKQEDVDRMDAEIAEEIINLSKDSVDIPVLTLDSIDLKDWESGVEKYQTMNSEAICALLGISPDGTLPHFNNYIDAVGIRDPWIDDSLHNEALDDPDRKLLRPHWHQLVGMLKMLDSAFAGGPILLMDGVGLGKTLQVIGVIALLAYYRKTKQDTGQFPGIFKGKKFQEHDNIPDEACLLVVPLSLRAQVEVELHRYLKRGSFDVLLYDRGVLKMPDYWHTTFHMSKHAPGHRIVLATMTALTSDAINCLQYASTSPNNAPKVIENCSPTLLTRKWLFTAVDEVHNARNVGQSYWAVWGLRQCSRGFVGMSATPVLTRPHDLYHIGRFMEIKGFDNALDYQTMIRDMTKASQFDRNERDERGVWNVDFFRGQEEANIPDHVAQYSMHWMNKMRAMFEGHIIRRDSNSVTYNGKSIIDIKPYKYVALELALTPTEQDGLDEITTAFEKKSSNKRTEGQVCYDLSSPYLSRASVCRSSNFSVLSALGVRPGRTPAAAPTYIEVCVPSRVRQASAPDHFYLAFRRRCLHPDLHTGRETTLAFNTLGDWEANPSTKLAALVCILTYHLKSDARSPMTTVDGELVDGPDEPLTTEDNLLCDKIVVYSAFVINTRYIKQVLNVYEIQYLSIDGGMTVARRTKVIHQFRTSGVDGPRVLLVSIVGTTGLNLPFANILVSLDVNWSEQDENQLRGRLWRQNQPKTVVFYQLVARGTSDVFLNNIAFGKGVMLKAFVSAPKGLQKWFHPDYIEDNLQKDDFDYALAKDNDKDEDEDETPKTKGKRKAKAKKAAQICEDQDNTQASKSKKKTKAKASPTSTETAESSTNVSTEAQTATADPSQSKNKGKRTTPAPRKKITKKALAAAATADTVTALSPAAPVTADPLLVPTIPTPLHGSTSDTPSLLPATISPTSPSATIAIVAAAGLAAPTSAEGPTTTPSAPSPALNPPHSEFTTTPAAPLAVLSQYPAIQRPLEEQTTVTPPRPRGTNTALVNTSPTLPAGPSFTSPAILIEQSLDSLSGLQARIPRMEDATTTSRPSHLPDDPIADNVAMSLDDHRDPTPPIFDDHRDPTPPIFDDEYRFDSPTPNHSPIRSGSPSTIGVHTPTGPKRKAPSDTLSSDEDERGRSRPRDKRRDALTAILSQEKAKGPTMLKLAPDSHRKRLGRKR</sequence>
<evidence type="ECO:0000313" key="7">
    <source>
        <dbReference type="EMBL" id="KAK7689705.1"/>
    </source>
</evidence>
<dbReference type="InterPro" id="IPR038718">
    <property type="entry name" value="SNF2-like_sf"/>
</dbReference>
<dbReference type="Proteomes" id="UP001385951">
    <property type="component" value="Unassembled WGS sequence"/>
</dbReference>
<evidence type="ECO:0000256" key="5">
    <source>
        <dbReference type="SAM" id="MobiDB-lite"/>
    </source>
</evidence>
<name>A0AAW0GEZ3_9APHY</name>
<dbReference type="InterPro" id="IPR049730">
    <property type="entry name" value="SNF2/RAD54-like_C"/>
</dbReference>
<keyword evidence="8" id="KW-1185">Reference proteome</keyword>
<dbReference type="PANTHER" id="PTHR45626:SF17">
    <property type="entry name" value="HELICASE-LIKE TRANSCRIPTION FACTOR"/>
    <property type="match status" value="1"/>
</dbReference>
<dbReference type="PROSITE" id="PS51194">
    <property type="entry name" value="HELICASE_CTER"/>
    <property type="match status" value="1"/>
</dbReference>
<dbReference type="PANTHER" id="PTHR45626">
    <property type="entry name" value="TRANSCRIPTION TERMINATION FACTOR 2-RELATED"/>
    <property type="match status" value="1"/>
</dbReference>
<evidence type="ECO:0000259" key="6">
    <source>
        <dbReference type="PROSITE" id="PS51194"/>
    </source>
</evidence>
<reference evidence="7 8" key="1">
    <citation type="submission" date="2022-09" db="EMBL/GenBank/DDBJ databases">
        <authorList>
            <person name="Palmer J.M."/>
        </authorList>
    </citation>
    <scope>NUCLEOTIDE SEQUENCE [LARGE SCALE GENOMIC DNA]</scope>
    <source>
        <strain evidence="7 8">DSM 7382</strain>
    </source>
</reference>
<dbReference type="GO" id="GO:0005634">
    <property type="term" value="C:nucleus"/>
    <property type="evidence" value="ECO:0007669"/>
    <property type="project" value="TreeGrafter"/>
</dbReference>
<feature type="compositionally biased region" description="Low complexity" evidence="5">
    <location>
        <begin position="1216"/>
        <end position="1227"/>
    </location>
</feature>
<dbReference type="CDD" id="cd18793">
    <property type="entry name" value="SF2_C_SNF"/>
    <property type="match status" value="1"/>
</dbReference>
<dbReference type="InterPro" id="IPR001650">
    <property type="entry name" value="Helicase_C-like"/>
</dbReference>
<dbReference type="Pfam" id="PF00176">
    <property type="entry name" value="SNF2-rel_dom"/>
    <property type="match status" value="1"/>
</dbReference>
<feature type="compositionally biased region" description="Polar residues" evidence="5">
    <location>
        <begin position="1263"/>
        <end position="1285"/>
    </location>
</feature>
<proteinExistence type="predicted"/>
<dbReference type="SUPFAM" id="SSF52540">
    <property type="entry name" value="P-loop containing nucleoside triphosphate hydrolases"/>
    <property type="match status" value="2"/>
</dbReference>
<keyword evidence="3" id="KW-0347">Helicase</keyword>
<feature type="region of interest" description="Disordered" evidence="5">
    <location>
        <begin position="1216"/>
        <end position="1242"/>
    </location>
</feature>
<keyword evidence="4" id="KW-0067">ATP-binding</keyword>